<protein>
    <recommendedName>
        <fullName evidence="4">Pseudouridine synthase</fullName>
        <ecNumber evidence="4">5.4.99.-</ecNumber>
    </recommendedName>
</protein>
<dbReference type="SUPFAM" id="SSF55120">
    <property type="entry name" value="Pseudouridine synthase"/>
    <property type="match status" value="1"/>
</dbReference>
<dbReference type="CDD" id="cd02869">
    <property type="entry name" value="PseudoU_synth_RluA_like"/>
    <property type="match status" value="1"/>
</dbReference>
<dbReference type="InterPro" id="IPR020103">
    <property type="entry name" value="PsdUridine_synth_cat_dom_sf"/>
</dbReference>
<evidence type="ECO:0000313" key="7">
    <source>
        <dbReference type="Proteomes" id="UP000242958"/>
    </source>
</evidence>
<evidence type="ECO:0000313" key="6">
    <source>
        <dbReference type="EMBL" id="PNH22372.1"/>
    </source>
</evidence>
<organism evidence="6 7">
    <name type="scientific">Megasphaera hutchinsoni</name>
    <dbReference type="NCBI Taxonomy" id="1588748"/>
    <lineage>
        <taxon>Bacteria</taxon>
        <taxon>Bacillati</taxon>
        <taxon>Bacillota</taxon>
        <taxon>Negativicutes</taxon>
        <taxon>Veillonellales</taxon>
        <taxon>Veillonellaceae</taxon>
        <taxon>Megasphaera</taxon>
    </lineage>
</organism>
<dbReference type="InterPro" id="IPR050188">
    <property type="entry name" value="RluA_PseudoU_synthase"/>
</dbReference>
<evidence type="ECO:0000256" key="3">
    <source>
        <dbReference type="PIRSR" id="PIRSR606225-1"/>
    </source>
</evidence>
<dbReference type="EC" id="5.4.99.-" evidence="4"/>
<comment type="caution">
    <text evidence="6">The sequence shown here is derived from an EMBL/GenBank/DDBJ whole genome shotgun (WGS) entry which is preliminary data.</text>
</comment>
<comment type="function">
    <text evidence="4">Responsible for synthesis of pseudouridine from uracil.</text>
</comment>
<dbReference type="NCBIfam" id="TIGR00005">
    <property type="entry name" value="rluA_subfam"/>
    <property type="match status" value="1"/>
</dbReference>
<gene>
    <name evidence="6" type="ORF">CAL30_01970</name>
</gene>
<sequence length="300" mass="33983">MIHFTVGPLRKPTTLSSALKMAGISSTLRRRIKHNGTCRCNGIIVPPYHMVHTGDTICITLPIRNAFEPEYIPIRIAYEDDYLLIIDKAAGLLMHPTSTQRQGTLANAVAYYYNTTNQYRGYHPVHRLDKNTSGLCLIAKEPHIQSLFDKQKLLYRRVYWAIVTGYFPASLATINMPIAREPASIIKRHVDNDGKPAQSYMTRLAMNETYSLLQIFLATGRTHQIRVHCSALGYPLIGDDLYGGTQDKISRQALHACAMELIHPVTHKHLFITAPLPPDMQSLLIQARWEHLLRPLSQFT</sequence>
<dbReference type="PANTHER" id="PTHR21600:SF44">
    <property type="entry name" value="RIBOSOMAL LARGE SUBUNIT PSEUDOURIDINE SYNTHASE D"/>
    <property type="match status" value="1"/>
</dbReference>
<dbReference type="GO" id="GO:0140098">
    <property type="term" value="F:catalytic activity, acting on RNA"/>
    <property type="evidence" value="ECO:0007669"/>
    <property type="project" value="UniProtKB-ARBA"/>
</dbReference>
<dbReference type="EMBL" id="NFMF01000002">
    <property type="protein sequence ID" value="PNH22372.1"/>
    <property type="molecule type" value="Genomic_DNA"/>
</dbReference>
<dbReference type="GO" id="GO:0000455">
    <property type="term" value="P:enzyme-directed rRNA pseudouridine synthesis"/>
    <property type="evidence" value="ECO:0007669"/>
    <property type="project" value="TreeGrafter"/>
</dbReference>
<dbReference type="InterPro" id="IPR006225">
    <property type="entry name" value="PsdUridine_synth_RluC/D"/>
</dbReference>
<dbReference type="Pfam" id="PF00849">
    <property type="entry name" value="PseudoU_synth_2"/>
    <property type="match status" value="1"/>
</dbReference>
<accession>A0A2J8BC72</accession>
<comment type="catalytic activity">
    <reaction evidence="1 4">
        <text>a uridine in RNA = a pseudouridine in RNA</text>
        <dbReference type="Rhea" id="RHEA:48348"/>
        <dbReference type="Rhea" id="RHEA-COMP:12068"/>
        <dbReference type="Rhea" id="RHEA-COMP:12069"/>
        <dbReference type="ChEBI" id="CHEBI:65314"/>
        <dbReference type="ChEBI" id="CHEBI:65315"/>
    </reaction>
</comment>
<dbReference type="Proteomes" id="UP000242958">
    <property type="component" value="Unassembled WGS sequence"/>
</dbReference>
<keyword evidence="4" id="KW-0413">Isomerase</keyword>
<evidence type="ECO:0000256" key="1">
    <source>
        <dbReference type="ARBA" id="ARBA00000073"/>
    </source>
</evidence>
<feature type="domain" description="Pseudouridine synthase RsuA/RluA-like" evidence="5">
    <location>
        <begin position="82"/>
        <end position="231"/>
    </location>
</feature>
<name>A0A2J8BC72_9FIRM</name>
<dbReference type="PANTHER" id="PTHR21600">
    <property type="entry name" value="MITOCHONDRIAL RNA PSEUDOURIDINE SYNTHASE"/>
    <property type="match status" value="1"/>
</dbReference>
<dbReference type="AlphaFoldDB" id="A0A2J8BC72"/>
<evidence type="ECO:0000256" key="4">
    <source>
        <dbReference type="RuleBase" id="RU362028"/>
    </source>
</evidence>
<dbReference type="GO" id="GO:0003723">
    <property type="term" value="F:RNA binding"/>
    <property type="evidence" value="ECO:0007669"/>
    <property type="project" value="InterPro"/>
</dbReference>
<dbReference type="GO" id="GO:0009982">
    <property type="term" value="F:pseudouridine synthase activity"/>
    <property type="evidence" value="ECO:0007669"/>
    <property type="project" value="InterPro"/>
</dbReference>
<evidence type="ECO:0000256" key="2">
    <source>
        <dbReference type="ARBA" id="ARBA00010876"/>
    </source>
</evidence>
<dbReference type="Gene3D" id="3.30.2350.10">
    <property type="entry name" value="Pseudouridine synthase"/>
    <property type="match status" value="1"/>
</dbReference>
<dbReference type="InterPro" id="IPR006145">
    <property type="entry name" value="PsdUridine_synth_RsuA/RluA"/>
</dbReference>
<reference evidence="6 7" key="1">
    <citation type="submission" date="2017-05" db="EMBL/GenBank/DDBJ databases">
        <authorList>
            <person name="Song R."/>
            <person name="Chenine A.L."/>
            <person name="Ruprecht R.M."/>
        </authorList>
    </citation>
    <scope>NUCLEOTIDE SEQUENCE [LARGE SCALE GENOMIC DNA]</scope>
    <source>
        <strain evidence="6 7">KA00229</strain>
    </source>
</reference>
<evidence type="ECO:0000259" key="5">
    <source>
        <dbReference type="Pfam" id="PF00849"/>
    </source>
</evidence>
<comment type="similarity">
    <text evidence="2 4">Belongs to the pseudouridine synthase RluA family.</text>
</comment>
<proteinExistence type="inferred from homology"/>
<feature type="active site" evidence="3">
    <location>
        <position position="129"/>
    </location>
</feature>
<dbReference type="RefSeq" id="WP_007392483.1">
    <property type="nucleotide sequence ID" value="NZ_NFMF01000002.1"/>
</dbReference>